<dbReference type="CDD" id="cd00090">
    <property type="entry name" value="HTH_ARSR"/>
    <property type="match status" value="1"/>
</dbReference>
<dbReference type="AlphaFoldDB" id="A0A849HCN2"/>
<dbReference type="Gene3D" id="3.30.530.20">
    <property type="match status" value="1"/>
</dbReference>
<dbReference type="SMART" id="SM00418">
    <property type="entry name" value="HTH_ARSR"/>
    <property type="match status" value="1"/>
</dbReference>
<organism evidence="6 7">
    <name type="scientific">Knoellia koreensis</name>
    <dbReference type="NCBI Taxonomy" id="2730921"/>
    <lineage>
        <taxon>Bacteria</taxon>
        <taxon>Bacillati</taxon>
        <taxon>Actinomycetota</taxon>
        <taxon>Actinomycetes</taxon>
        <taxon>Micrococcales</taxon>
        <taxon>Intrasporangiaceae</taxon>
        <taxon>Knoellia</taxon>
    </lineage>
</organism>
<dbReference type="PANTHER" id="PTHR33154:SF33">
    <property type="entry name" value="TRANSCRIPTIONAL REPRESSOR SDPR"/>
    <property type="match status" value="1"/>
</dbReference>
<dbReference type="GO" id="GO:0003700">
    <property type="term" value="F:DNA-binding transcription factor activity"/>
    <property type="evidence" value="ECO:0007669"/>
    <property type="project" value="InterPro"/>
</dbReference>
<keyword evidence="7" id="KW-1185">Reference proteome</keyword>
<evidence type="ECO:0000256" key="4">
    <source>
        <dbReference type="ARBA" id="ARBA00023163"/>
    </source>
</evidence>
<dbReference type="GO" id="GO:0003677">
    <property type="term" value="F:DNA binding"/>
    <property type="evidence" value="ECO:0007669"/>
    <property type="project" value="UniProtKB-KW"/>
</dbReference>
<dbReference type="RefSeq" id="WP_171244641.1">
    <property type="nucleotide sequence ID" value="NZ_JABEPQ010000004.1"/>
</dbReference>
<dbReference type="Pfam" id="PF08327">
    <property type="entry name" value="AHSA1"/>
    <property type="match status" value="1"/>
</dbReference>
<dbReference type="InterPro" id="IPR036390">
    <property type="entry name" value="WH_DNA-bd_sf"/>
</dbReference>
<evidence type="ECO:0000259" key="5">
    <source>
        <dbReference type="PROSITE" id="PS50987"/>
    </source>
</evidence>
<dbReference type="InterPro" id="IPR023393">
    <property type="entry name" value="START-like_dom_sf"/>
</dbReference>
<evidence type="ECO:0000313" key="7">
    <source>
        <dbReference type="Proteomes" id="UP000588586"/>
    </source>
</evidence>
<dbReference type="CDD" id="cd07814">
    <property type="entry name" value="SRPBCC_CalC_Aha1-like"/>
    <property type="match status" value="1"/>
</dbReference>
<feature type="domain" description="HTH arsR-type" evidence="5">
    <location>
        <begin position="1"/>
        <end position="101"/>
    </location>
</feature>
<dbReference type="EMBL" id="JABEPQ010000004">
    <property type="protein sequence ID" value="NNM47506.1"/>
    <property type="molecule type" value="Genomic_DNA"/>
</dbReference>
<dbReference type="Proteomes" id="UP000588586">
    <property type="component" value="Unassembled WGS sequence"/>
</dbReference>
<dbReference type="InterPro" id="IPR051081">
    <property type="entry name" value="HTH_MetalResp_TranReg"/>
</dbReference>
<comment type="caution">
    <text evidence="6">The sequence shown here is derived from an EMBL/GenBank/DDBJ whole genome shotgun (WGS) entry which is preliminary data.</text>
</comment>
<dbReference type="SUPFAM" id="SSF55961">
    <property type="entry name" value="Bet v1-like"/>
    <property type="match status" value="1"/>
</dbReference>
<evidence type="ECO:0000256" key="2">
    <source>
        <dbReference type="ARBA" id="ARBA00023015"/>
    </source>
</evidence>
<proteinExistence type="inferred from homology"/>
<dbReference type="InterPro" id="IPR011991">
    <property type="entry name" value="ArsR-like_HTH"/>
</dbReference>
<sequence>MADVADDVQQALSAMGEPTRFRIITLLAERPYAVGEVAEALGALQPQTTKHLQALEAAGVVTVHRLGRRRVAQLDRGVLGGVAAHLAALAEASPDDIALADYGRAVDRDEALVAAGNAGRTLRFERELPAERRAVWSAWTDPAKAAQWWAPRHFDVTTFELEPKAGAQIRVVLREGDGAEHESRGRVESARVGRLVFTLAPLDPAGRPLFSARHVVTMTGRGSTRLSLSIEVTDVQPGAAAAVAGLEPGWSQLLDALTDFLAE</sequence>
<evidence type="ECO:0000313" key="6">
    <source>
        <dbReference type="EMBL" id="NNM47506.1"/>
    </source>
</evidence>
<protein>
    <submittedName>
        <fullName evidence="6">Metalloregulator ArsR/SmtB family transcription factor</fullName>
    </submittedName>
</protein>
<accession>A0A849HCN2</accession>
<dbReference type="SUPFAM" id="SSF46785">
    <property type="entry name" value="Winged helix' DNA-binding domain"/>
    <property type="match status" value="1"/>
</dbReference>
<gene>
    <name evidence="6" type="ORF">HJG52_16040</name>
</gene>
<dbReference type="InterPro" id="IPR013538">
    <property type="entry name" value="ASHA1/2-like_C"/>
</dbReference>
<evidence type="ECO:0000256" key="3">
    <source>
        <dbReference type="ARBA" id="ARBA00023125"/>
    </source>
</evidence>
<evidence type="ECO:0000256" key="1">
    <source>
        <dbReference type="ARBA" id="ARBA00006817"/>
    </source>
</evidence>
<dbReference type="PRINTS" id="PR00778">
    <property type="entry name" value="HTHARSR"/>
</dbReference>
<keyword evidence="4" id="KW-0804">Transcription</keyword>
<comment type="similarity">
    <text evidence="1">Belongs to the AHA1 family.</text>
</comment>
<keyword evidence="3" id="KW-0238">DNA-binding</keyword>
<dbReference type="PANTHER" id="PTHR33154">
    <property type="entry name" value="TRANSCRIPTIONAL REGULATOR, ARSR FAMILY"/>
    <property type="match status" value="1"/>
</dbReference>
<dbReference type="Pfam" id="PF01022">
    <property type="entry name" value="HTH_5"/>
    <property type="match status" value="1"/>
</dbReference>
<name>A0A849HCN2_9MICO</name>
<dbReference type="InterPro" id="IPR036388">
    <property type="entry name" value="WH-like_DNA-bd_sf"/>
</dbReference>
<keyword evidence="2" id="KW-0805">Transcription regulation</keyword>
<dbReference type="Gene3D" id="1.10.10.10">
    <property type="entry name" value="Winged helix-like DNA-binding domain superfamily/Winged helix DNA-binding domain"/>
    <property type="match status" value="1"/>
</dbReference>
<dbReference type="PROSITE" id="PS50987">
    <property type="entry name" value="HTH_ARSR_2"/>
    <property type="match status" value="1"/>
</dbReference>
<dbReference type="NCBIfam" id="NF033788">
    <property type="entry name" value="HTH_metalloreg"/>
    <property type="match status" value="1"/>
</dbReference>
<dbReference type="InterPro" id="IPR001845">
    <property type="entry name" value="HTH_ArsR_DNA-bd_dom"/>
</dbReference>
<reference evidence="6 7" key="1">
    <citation type="submission" date="2020-04" db="EMBL/GenBank/DDBJ databases">
        <title>Knoellia sp. isolate from air conditioner.</title>
        <authorList>
            <person name="Chea S."/>
            <person name="Kim D.-U."/>
        </authorList>
    </citation>
    <scope>NUCLEOTIDE SEQUENCE [LARGE SCALE GENOMIC DNA]</scope>
    <source>
        <strain evidence="6 7">DB2414S</strain>
    </source>
</reference>